<comment type="caution">
    <text evidence="2">The sequence shown here is derived from an EMBL/GenBank/DDBJ whole genome shotgun (WGS) entry which is preliminary data.</text>
</comment>
<dbReference type="Proteomes" id="UP001341840">
    <property type="component" value="Unassembled WGS sequence"/>
</dbReference>
<evidence type="ECO:0000313" key="3">
    <source>
        <dbReference type="Proteomes" id="UP001341840"/>
    </source>
</evidence>
<evidence type="ECO:0000313" key="2">
    <source>
        <dbReference type="EMBL" id="MED6147492.1"/>
    </source>
</evidence>
<accession>A0ABU6TFJ1</accession>
<organism evidence="2 3">
    <name type="scientific">Stylosanthes scabra</name>
    <dbReference type="NCBI Taxonomy" id="79078"/>
    <lineage>
        <taxon>Eukaryota</taxon>
        <taxon>Viridiplantae</taxon>
        <taxon>Streptophyta</taxon>
        <taxon>Embryophyta</taxon>
        <taxon>Tracheophyta</taxon>
        <taxon>Spermatophyta</taxon>
        <taxon>Magnoliopsida</taxon>
        <taxon>eudicotyledons</taxon>
        <taxon>Gunneridae</taxon>
        <taxon>Pentapetalae</taxon>
        <taxon>rosids</taxon>
        <taxon>fabids</taxon>
        <taxon>Fabales</taxon>
        <taxon>Fabaceae</taxon>
        <taxon>Papilionoideae</taxon>
        <taxon>50 kb inversion clade</taxon>
        <taxon>dalbergioids sensu lato</taxon>
        <taxon>Dalbergieae</taxon>
        <taxon>Pterocarpus clade</taxon>
        <taxon>Stylosanthes</taxon>
    </lineage>
</organism>
<sequence>MEALCECGLSRITSKLGLALTSIKPTKMKGGNDGESYGQESLEGASLMSKKNLKMMLVEATAKKEEMGKTCFDDSKLRLVKREIFSSISSAHSKSGRNGQTVAEQRTVAKNRNSPKQTYIEDEPLSNHG</sequence>
<protein>
    <submittedName>
        <fullName evidence="2">Uncharacterized protein</fullName>
    </submittedName>
</protein>
<keyword evidence="3" id="KW-1185">Reference proteome</keyword>
<feature type="compositionally biased region" description="Acidic residues" evidence="1">
    <location>
        <begin position="120"/>
        <end position="129"/>
    </location>
</feature>
<gene>
    <name evidence="2" type="ORF">PIB30_044463</name>
</gene>
<feature type="compositionally biased region" description="Polar residues" evidence="1">
    <location>
        <begin position="96"/>
        <end position="117"/>
    </location>
</feature>
<feature type="region of interest" description="Disordered" evidence="1">
    <location>
        <begin position="89"/>
        <end position="129"/>
    </location>
</feature>
<proteinExistence type="predicted"/>
<reference evidence="2 3" key="1">
    <citation type="journal article" date="2023" name="Plants (Basel)">
        <title>Bridging the Gap: Combining Genomics and Transcriptomics Approaches to Understand Stylosanthes scabra, an Orphan Legume from the Brazilian Caatinga.</title>
        <authorList>
            <person name="Ferreira-Neto J.R.C."/>
            <person name="da Silva M.D."/>
            <person name="Binneck E."/>
            <person name="de Melo N.F."/>
            <person name="da Silva R.H."/>
            <person name="de Melo A.L.T.M."/>
            <person name="Pandolfi V."/>
            <person name="Bustamante F.O."/>
            <person name="Brasileiro-Vidal A.C."/>
            <person name="Benko-Iseppon A.M."/>
        </authorList>
    </citation>
    <scope>NUCLEOTIDE SEQUENCE [LARGE SCALE GENOMIC DNA]</scope>
    <source>
        <tissue evidence="2">Leaves</tissue>
    </source>
</reference>
<name>A0ABU6TFJ1_9FABA</name>
<dbReference type="EMBL" id="JASCZI010090886">
    <property type="protein sequence ID" value="MED6147492.1"/>
    <property type="molecule type" value="Genomic_DNA"/>
</dbReference>
<evidence type="ECO:0000256" key="1">
    <source>
        <dbReference type="SAM" id="MobiDB-lite"/>
    </source>
</evidence>